<dbReference type="Proteomes" id="UP001341281">
    <property type="component" value="Chromosome 01"/>
</dbReference>
<protein>
    <submittedName>
        <fullName evidence="3">Uncharacterized protein</fullName>
    </submittedName>
</protein>
<sequence>MTAWAGTTAFPFSLFLFLTRTKVSCSPAPFGCRRPDLLGNQENPNQHPTALNNLALPASPRSTRPWRGRQGFPAVQPLPRTLERGTGRKGEGRRNEPTPNRSCDDEQRRWSGRGGGGGDDLYRDADADCRDVTPSTTDDAAAASEGLRRQSAEPFRELLRKEEDDDDAPELQGDDTKLRNRSCRVQRRRSCHGGGGTRSRKDVDRDLDAAPRRPEKLSEDLDEYDYFDTTPGFGDKLDDDLLFDGRR</sequence>
<evidence type="ECO:0000313" key="4">
    <source>
        <dbReference type="Proteomes" id="UP001341281"/>
    </source>
</evidence>
<feature type="compositionally biased region" description="Basic and acidic residues" evidence="1">
    <location>
        <begin position="146"/>
        <end position="162"/>
    </location>
</feature>
<accession>A0AAQ3SF93</accession>
<feature type="compositionally biased region" description="Polar residues" evidence="1">
    <location>
        <begin position="40"/>
        <end position="52"/>
    </location>
</feature>
<feature type="compositionally biased region" description="Low complexity" evidence="1">
    <location>
        <begin position="135"/>
        <end position="144"/>
    </location>
</feature>
<proteinExistence type="predicted"/>
<gene>
    <name evidence="3" type="ORF">U9M48_005088</name>
</gene>
<evidence type="ECO:0000256" key="1">
    <source>
        <dbReference type="SAM" id="MobiDB-lite"/>
    </source>
</evidence>
<reference evidence="3 4" key="1">
    <citation type="submission" date="2024-02" db="EMBL/GenBank/DDBJ databases">
        <title>High-quality chromosome-scale genome assembly of Pensacola bahiagrass (Paspalum notatum Flugge var. saurae).</title>
        <authorList>
            <person name="Vega J.M."/>
            <person name="Podio M."/>
            <person name="Orjuela J."/>
            <person name="Siena L.A."/>
            <person name="Pessino S.C."/>
            <person name="Combes M.C."/>
            <person name="Mariac C."/>
            <person name="Albertini E."/>
            <person name="Pupilli F."/>
            <person name="Ortiz J.P.A."/>
            <person name="Leblanc O."/>
        </authorList>
    </citation>
    <scope>NUCLEOTIDE SEQUENCE [LARGE SCALE GENOMIC DNA]</scope>
    <source>
        <strain evidence="3">R1</strain>
        <tissue evidence="3">Leaf</tissue>
    </source>
</reference>
<dbReference type="AlphaFoldDB" id="A0AAQ3SF93"/>
<keyword evidence="4" id="KW-1185">Reference proteome</keyword>
<feature type="chain" id="PRO_5043054725" evidence="2">
    <location>
        <begin position="26"/>
        <end position="247"/>
    </location>
</feature>
<keyword evidence="2" id="KW-0732">Signal</keyword>
<feature type="compositionally biased region" description="Basic residues" evidence="1">
    <location>
        <begin position="179"/>
        <end position="191"/>
    </location>
</feature>
<feature type="compositionally biased region" description="Basic and acidic residues" evidence="1">
    <location>
        <begin position="199"/>
        <end position="219"/>
    </location>
</feature>
<feature type="region of interest" description="Disordered" evidence="1">
    <location>
        <begin position="36"/>
        <end position="222"/>
    </location>
</feature>
<feature type="compositionally biased region" description="Acidic residues" evidence="1">
    <location>
        <begin position="163"/>
        <end position="173"/>
    </location>
</feature>
<evidence type="ECO:0000313" key="3">
    <source>
        <dbReference type="EMBL" id="WVZ54263.1"/>
    </source>
</evidence>
<feature type="compositionally biased region" description="Basic and acidic residues" evidence="1">
    <location>
        <begin position="81"/>
        <end position="109"/>
    </location>
</feature>
<evidence type="ECO:0000256" key="2">
    <source>
        <dbReference type="SAM" id="SignalP"/>
    </source>
</evidence>
<organism evidence="3 4">
    <name type="scientific">Paspalum notatum var. saurae</name>
    <dbReference type="NCBI Taxonomy" id="547442"/>
    <lineage>
        <taxon>Eukaryota</taxon>
        <taxon>Viridiplantae</taxon>
        <taxon>Streptophyta</taxon>
        <taxon>Embryophyta</taxon>
        <taxon>Tracheophyta</taxon>
        <taxon>Spermatophyta</taxon>
        <taxon>Magnoliopsida</taxon>
        <taxon>Liliopsida</taxon>
        <taxon>Poales</taxon>
        <taxon>Poaceae</taxon>
        <taxon>PACMAD clade</taxon>
        <taxon>Panicoideae</taxon>
        <taxon>Andropogonodae</taxon>
        <taxon>Paspaleae</taxon>
        <taxon>Paspalinae</taxon>
        <taxon>Paspalum</taxon>
    </lineage>
</organism>
<dbReference type="EMBL" id="CP144745">
    <property type="protein sequence ID" value="WVZ54263.1"/>
    <property type="molecule type" value="Genomic_DNA"/>
</dbReference>
<feature type="signal peptide" evidence="2">
    <location>
        <begin position="1"/>
        <end position="25"/>
    </location>
</feature>
<name>A0AAQ3SF93_PASNO</name>
<feature type="compositionally biased region" description="Basic and acidic residues" evidence="1">
    <location>
        <begin position="120"/>
        <end position="131"/>
    </location>
</feature>